<evidence type="ECO:0000313" key="3">
    <source>
        <dbReference type="EMBL" id="MBB4862560.1"/>
    </source>
</evidence>
<feature type="domain" description="EF-hand" evidence="2">
    <location>
        <begin position="128"/>
        <end position="154"/>
    </location>
</feature>
<dbReference type="Gene3D" id="1.10.238.10">
    <property type="entry name" value="EF-hand"/>
    <property type="match status" value="1"/>
</dbReference>
<dbReference type="InterPro" id="IPR002048">
    <property type="entry name" value="EF_hand_dom"/>
</dbReference>
<feature type="signal peptide" evidence="1">
    <location>
        <begin position="1"/>
        <end position="34"/>
    </location>
</feature>
<feature type="chain" id="PRO_5031256567" evidence="1">
    <location>
        <begin position="35"/>
        <end position="199"/>
    </location>
</feature>
<keyword evidence="1" id="KW-0732">Signal</keyword>
<organism evidence="3 4">
    <name type="scientific">Pseudomonas nitroreducens</name>
    <dbReference type="NCBI Taxonomy" id="46680"/>
    <lineage>
        <taxon>Bacteria</taxon>
        <taxon>Pseudomonadati</taxon>
        <taxon>Pseudomonadota</taxon>
        <taxon>Gammaproteobacteria</taxon>
        <taxon>Pseudomonadales</taxon>
        <taxon>Pseudomonadaceae</taxon>
        <taxon>Pseudomonas</taxon>
    </lineage>
</organism>
<sequence>MSRLAKNNLRSKSQLGLLAVALAGGLNLASSAFAVEALPQGYQLASAAKAGEGKCGEGKCGANEARTKAQQGEGKCGEGKCGASQAKAKATQGEGKCGEGKCGADGAQAKASGGEGKCGEGKCGDASFARTDTDHDGRVSRAELLAVAPKAGAEFDAIDANHDGYLSEAEVYQFRKHQFDANGKPFPTDLYSKLSQARN</sequence>
<name>A0A7W7KHE1_PSENT</name>
<dbReference type="InterPro" id="IPR011992">
    <property type="entry name" value="EF-hand-dom_pair"/>
</dbReference>
<dbReference type="EMBL" id="JACHLI010000004">
    <property type="protein sequence ID" value="MBB4862560.1"/>
    <property type="molecule type" value="Genomic_DNA"/>
</dbReference>
<proteinExistence type="predicted"/>
<dbReference type="PROSITE" id="PS00018">
    <property type="entry name" value="EF_HAND_1"/>
    <property type="match status" value="2"/>
</dbReference>
<dbReference type="GO" id="GO:0005509">
    <property type="term" value="F:calcium ion binding"/>
    <property type="evidence" value="ECO:0007669"/>
    <property type="project" value="InterPro"/>
</dbReference>
<evidence type="ECO:0000259" key="2">
    <source>
        <dbReference type="PROSITE" id="PS50222"/>
    </source>
</evidence>
<reference evidence="3 4" key="1">
    <citation type="submission" date="2020-08" db="EMBL/GenBank/DDBJ databases">
        <title>Functional genomics of gut bacteria from endangered species of beetles.</title>
        <authorList>
            <person name="Carlos-Shanley C."/>
        </authorList>
    </citation>
    <scope>NUCLEOTIDE SEQUENCE [LARGE SCALE GENOMIC DNA]</scope>
    <source>
        <strain evidence="3 4">S00179</strain>
    </source>
</reference>
<dbReference type="SUPFAM" id="SSF47473">
    <property type="entry name" value="EF-hand"/>
    <property type="match status" value="1"/>
</dbReference>
<dbReference type="InterPro" id="IPR018247">
    <property type="entry name" value="EF_Hand_1_Ca_BS"/>
</dbReference>
<evidence type="ECO:0000313" key="4">
    <source>
        <dbReference type="Proteomes" id="UP000566995"/>
    </source>
</evidence>
<accession>A0A7W7KHE1</accession>
<dbReference type="Pfam" id="PF13202">
    <property type="entry name" value="EF-hand_5"/>
    <property type="match status" value="2"/>
</dbReference>
<dbReference type="Proteomes" id="UP000566995">
    <property type="component" value="Unassembled WGS sequence"/>
</dbReference>
<dbReference type="PROSITE" id="PS50222">
    <property type="entry name" value="EF_HAND_2"/>
    <property type="match status" value="1"/>
</dbReference>
<protein>
    <submittedName>
        <fullName evidence="3">Putative low-complexity protein</fullName>
    </submittedName>
</protein>
<comment type="caution">
    <text evidence="3">The sequence shown here is derived from an EMBL/GenBank/DDBJ whole genome shotgun (WGS) entry which is preliminary data.</text>
</comment>
<evidence type="ECO:0000256" key="1">
    <source>
        <dbReference type="SAM" id="SignalP"/>
    </source>
</evidence>
<dbReference type="AlphaFoldDB" id="A0A7W7KHE1"/>
<dbReference type="RefSeq" id="WP_184587134.1">
    <property type="nucleotide sequence ID" value="NZ_JACHLI010000004.1"/>
</dbReference>
<gene>
    <name evidence="3" type="ORF">HNP46_001404</name>
</gene>